<evidence type="ECO:0008006" key="6">
    <source>
        <dbReference type="Google" id="ProtNLM"/>
    </source>
</evidence>
<dbReference type="InterPro" id="IPR002371">
    <property type="entry name" value="FlgK"/>
</dbReference>
<dbReference type="EMBL" id="JABXYJ010000001">
    <property type="protein sequence ID" value="NVO76785.1"/>
    <property type="molecule type" value="Genomic_DNA"/>
</dbReference>
<dbReference type="PANTHER" id="PTHR30033">
    <property type="entry name" value="FLAGELLAR HOOK-ASSOCIATED PROTEIN 1"/>
    <property type="match status" value="1"/>
</dbReference>
<feature type="domain" description="Flagellar basal body rod protein N-terminal" evidence="2">
    <location>
        <begin position="6"/>
        <end position="35"/>
    </location>
</feature>
<feature type="domain" description="Flagellar basal-body/hook protein C-terminal" evidence="3">
    <location>
        <begin position="65"/>
        <end position="103"/>
    </location>
</feature>
<comment type="caution">
    <text evidence="4">The sequence shown here is derived from an EMBL/GenBank/DDBJ whole genome shotgun (WGS) entry which is preliminary data.</text>
</comment>
<dbReference type="Pfam" id="PF00460">
    <property type="entry name" value="Flg_bb_rod"/>
    <property type="match status" value="1"/>
</dbReference>
<keyword evidence="5" id="KW-1185">Reference proteome</keyword>
<dbReference type="RefSeq" id="WP_176802019.1">
    <property type="nucleotide sequence ID" value="NZ_JABXYJ010000001.1"/>
</dbReference>
<reference evidence="4 5" key="1">
    <citation type="submission" date="2020-06" db="EMBL/GenBank/DDBJ databases">
        <authorList>
            <person name="Qiu C."/>
            <person name="Liu Z."/>
        </authorList>
    </citation>
    <scope>NUCLEOTIDE SEQUENCE [LARGE SCALE GENOMIC DNA]</scope>
    <source>
        <strain evidence="4 5">EM 1</strain>
    </source>
</reference>
<evidence type="ECO:0000259" key="3">
    <source>
        <dbReference type="Pfam" id="PF06429"/>
    </source>
</evidence>
<dbReference type="Pfam" id="PF06429">
    <property type="entry name" value="Flg_bbr_C"/>
    <property type="match status" value="1"/>
</dbReference>
<dbReference type="InterPro" id="IPR001444">
    <property type="entry name" value="Flag_bb_rod_N"/>
</dbReference>
<name>A0A850QH64_9BURK</name>
<comment type="similarity">
    <text evidence="1">Belongs to the flagella basal body rod proteins family.</text>
</comment>
<dbReference type="GO" id="GO:0009424">
    <property type="term" value="C:bacterial-type flagellum hook"/>
    <property type="evidence" value="ECO:0007669"/>
    <property type="project" value="InterPro"/>
</dbReference>
<organism evidence="4 5">
    <name type="scientific">Undibacterium oligocarboniphilum</name>
    <dbReference type="NCBI Taxonomy" id="666702"/>
    <lineage>
        <taxon>Bacteria</taxon>
        <taxon>Pseudomonadati</taxon>
        <taxon>Pseudomonadota</taxon>
        <taxon>Betaproteobacteria</taxon>
        <taxon>Burkholderiales</taxon>
        <taxon>Oxalobacteraceae</taxon>
        <taxon>Undibacterium</taxon>
    </lineage>
</organism>
<dbReference type="PANTHER" id="PTHR30033:SF1">
    <property type="entry name" value="FLAGELLAR HOOK-ASSOCIATED PROTEIN 1"/>
    <property type="match status" value="1"/>
</dbReference>
<protein>
    <recommendedName>
        <fullName evidence="6">Flagellar basal body rod protein</fullName>
    </recommendedName>
</protein>
<evidence type="ECO:0000313" key="4">
    <source>
        <dbReference type="EMBL" id="NVO76785.1"/>
    </source>
</evidence>
<dbReference type="Proteomes" id="UP000588051">
    <property type="component" value="Unassembled WGS sequence"/>
</dbReference>
<gene>
    <name evidence="4" type="ORF">HV832_02900</name>
</gene>
<evidence type="ECO:0000313" key="5">
    <source>
        <dbReference type="Proteomes" id="UP000588051"/>
    </source>
</evidence>
<evidence type="ECO:0000256" key="1">
    <source>
        <dbReference type="ARBA" id="ARBA00009677"/>
    </source>
</evidence>
<sequence length="106" mass="11244">MLISALNSGLSGMRANETALDSSAHNVANANTQGFNPQQVSFQENANGGVIVNLSRRSAITQQDNSGTDLTNEVVQSIQYKAGFDVNAKMVKTADEMLGTLINTKV</sequence>
<accession>A0A850QH64</accession>
<evidence type="ECO:0000259" key="2">
    <source>
        <dbReference type="Pfam" id="PF00460"/>
    </source>
</evidence>
<dbReference type="GO" id="GO:0005198">
    <property type="term" value="F:structural molecule activity"/>
    <property type="evidence" value="ECO:0007669"/>
    <property type="project" value="InterPro"/>
</dbReference>
<dbReference type="InterPro" id="IPR010930">
    <property type="entry name" value="Flg_bb/hook_C_dom"/>
</dbReference>
<dbReference type="AlphaFoldDB" id="A0A850QH64"/>
<dbReference type="GO" id="GO:0044780">
    <property type="term" value="P:bacterial-type flagellum assembly"/>
    <property type="evidence" value="ECO:0007669"/>
    <property type="project" value="InterPro"/>
</dbReference>
<proteinExistence type="inferred from homology"/>